<dbReference type="PANTHER" id="PTHR13316:SF0">
    <property type="entry name" value="ZINC FINGER CCHC DOMAIN-CONTAINING PROTEIN 8"/>
    <property type="match status" value="1"/>
</dbReference>
<dbReference type="PANTHER" id="PTHR13316">
    <property type="entry name" value="ZINC FINGER, CCHC DOMAIN CONTAINING 8"/>
    <property type="match status" value="1"/>
</dbReference>
<proteinExistence type="evidence at transcript level"/>
<protein>
    <submittedName>
        <fullName evidence="8">Putative catalytic step 2 spliceosome</fullName>
    </submittedName>
</protein>
<feature type="domain" description="PSP proline-rich" evidence="7">
    <location>
        <begin position="190"/>
        <end position="242"/>
    </location>
</feature>
<feature type="compositionally biased region" description="Polar residues" evidence="6">
    <location>
        <begin position="409"/>
        <end position="423"/>
    </location>
</feature>
<dbReference type="GO" id="GO:0071013">
    <property type="term" value="C:catalytic step 2 spliceosome"/>
    <property type="evidence" value="ECO:0007669"/>
    <property type="project" value="TreeGrafter"/>
</dbReference>
<comment type="subcellular location">
    <subcellularLocation>
        <location evidence="1">Nucleus</location>
    </subcellularLocation>
</comment>
<evidence type="ECO:0000256" key="3">
    <source>
        <dbReference type="ARBA" id="ARBA00022771"/>
    </source>
</evidence>
<dbReference type="InterPro" id="IPR006568">
    <property type="entry name" value="PSP_pro-rich"/>
</dbReference>
<evidence type="ECO:0000256" key="2">
    <source>
        <dbReference type="ARBA" id="ARBA00022723"/>
    </source>
</evidence>
<accession>U5EWI8</accession>
<feature type="region of interest" description="Disordered" evidence="6">
    <location>
        <begin position="366"/>
        <end position="426"/>
    </location>
</feature>
<dbReference type="AlphaFoldDB" id="U5EWI8"/>
<evidence type="ECO:0000313" key="8">
    <source>
        <dbReference type="EMBL" id="JAB58475.1"/>
    </source>
</evidence>
<evidence type="ECO:0000256" key="4">
    <source>
        <dbReference type="ARBA" id="ARBA00022833"/>
    </source>
</evidence>
<keyword evidence="4" id="KW-0862">Zinc</keyword>
<dbReference type="InterPro" id="IPR052115">
    <property type="entry name" value="NEXT_complex_subunit_ZCCHC8"/>
</dbReference>
<evidence type="ECO:0000259" key="7">
    <source>
        <dbReference type="SMART" id="SM00581"/>
    </source>
</evidence>
<reference evidence="8" key="1">
    <citation type="journal article" date="2014" name="Insect Biochem. Mol. Biol.">
        <title>An insight into the sialome of the frog biting fly, Corethrella appendiculata.</title>
        <authorList>
            <person name="Ribeiro J.M.C."/>
            <person name="Chagas A.C."/>
            <person name="Pham V.M."/>
            <person name="Lounibos L.P."/>
            <person name="Calvo E."/>
        </authorList>
    </citation>
    <scope>NUCLEOTIDE SEQUENCE</scope>
    <source>
        <tissue evidence="8">Salivary glands</tissue>
    </source>
</reference>
<dbReference type="EMBL" id="GANO01001396">
    <property type="protein sequence ID" value="JAB58475.1"/>
    <property type="molecule type" value="mRNA"/>
</dbReference>
<evidence type="ECO:0000256" key="1">
    <source>
        <dbReference type="ARBA" id="ARBA00004123"/>
    </source>
</evidence>
<feature type="compositionally biased region" description="Polar residues" evidence="6">
    <location>
        <begin position="492"/>
        <end position="506"/>
    </location>
</feature>
<evidence type="ECO:0000256" key="5">
    <source>
        <dbReference type="ARBA" id="ARBA00023242"/>
    </source>
</evidence>
<evidence type="ECO:0000256" key="6">
    <source>
        <dbReference type="SAM" id="MobiDB-lite"/>
    </source>
</evidence>
<feature type="compositionally biased region" description="Basic and acidic residues" evidence="6">
    <location>
        <begin position="385"/>
        <end position="401"/>
    </location>
</feature>
<organism evidence="8">
    <name type="scientific">Corethrella appendiculata</name>
    <dbReference type="NCBI Taxonomy" id="1370023"/>
    <lineage>
        <taxon>Eukaryota</taxon>
        <taxon>Metazoa</taxon>
        <taxon>Ecdysozoa</taxon>
        <taxon>Arthropoda</taxon>
        <taxon>Hexapoda</taxon>
        <taxon>Insecta</taxon>
        <taxon>Pterygota</taxon>
        <taxon>Neoptera</taxon>
        <taxon>Endopterygota</taxon>
        <taxon>Diptera</taxon>
        <taxon>Nematocera</taxon>
        <taxon>Culicoidea</taxon>
        <taxon>Chaoboridae</taxon>
        <taxon>Corethrella</taxon>
    </lineage>
</organism>
<feature type="region of interest" description="Disordered" evidence="6">
    <location>
        <begin position="471"/>
        <end position="506"/>
    </location>
</feature>
<keyword evidence="5" id="KW-0539">Nucleus</keyword>
<name>U5EWI8_9DIPT</name>
<feature type="region of interest" description="Disordered" evidence="6">
    <location>
        <begin position="320"/>
        <end position="339"/>
    </location>
</feature>
<feature type="compositionally biased region" description="Low complexity" evidence="6">
    <location>
        <begin position="471"/>
        <end position="491"/>
    </location>
</feature>
<sequence length="570" mass="63895">NDIDELNVTPKRQKTSLNSYSSPLTFQQPKDPTVTNVGDQLILQVDFKEKEIYDKLKPPLLEYIKTMFAHRVKNRSVDVIESDSKQQIYVMDKTKPNDQLFTIDATPITSKSNIIPSYKKTITSVLRQDPNDDGGESAKRQRPTTTCFNCDGDHSVKDCTMPRNPNRIKRARNEFQKSKDRYHIDNEQKYGHLIPGKLSENLRNALGLGERDLPLHVYRMRLVGYPPGWLEEAKIKHSGMTMFDSKGEKVLESDEDEGEIELIREKYDLRKIHSYPGFNVEPAPGTFDDSKFFNVPNMLPIQSRESMLNALAGNLVQGYKKRKMRDSNVAPTDENDDSAVVDMEVEEAIVKKTTLNVTTRTVVDMDVAAPNEGEPPVPGIDDESVCEKNEPENNETEKLESETNSNSNDKPTPQNASRSNSPTLEELRSKQELLLAQLNESSILETSVANSCVEDSFIDDVLFVEQCAETTTTNVPSPSPSSSSNCENSNSKLSGGDSQSSNSQFKSTKFGTPVLKLSEFEKLPNPDAFSVGVSDVINFENLPDSTGKYETMKTLISKVRKITSQINEPE</sequence>
<keyword evidence="2" id="KW-0479">Metal-binding</keyword>
<dbReference type="GO" id="GO:0003723">
    <property type="term" value="F:RNA binding"/>
    <property type="evidence" value="ECO:0007669"/>
    <property type="project" value="TreeGrafter"/>
</dbReference>
<keyword evidence="3" id="KW-0863">Zinc-finger</keyword>
<feature type="non-terminal residue" evidence="8">
    <location>
        <position position="1"/>
    </location>
</feature>
<dbReference type="GO" id="GO:0008270">
    <property type="term" value="F:zinc ion binding"/>
    <property type="evidence" value="ECO:0007669"/>
    <property type="project" value="UniProtKB-KW"/>
</dbReference>
<dbReference type="Pfam" id="PF04046">
    <property type="entry name" value="PSP"/>
    <property type="match status" value="1"/>
</dbReference>
<dbReference type="SMART" id="SM00581">
    <property type="entry name" value="PSP"/>
    <property type="match status" value="1"/>
</dbReference>